<name>A0A7I9V888_9ACTN</name>
<accession>A0A7I9V888</accession>
<dbReference type="Proteomes" id="UP000444960">
    <property type="component" value="Unassembled WGS sequence"/>
</dbReference>
<sequence>MRSRLPGTTIITAAGVAVAAMLLTSCGSGPSDPGSDLASRLLPGDAVPAGFTVVPQSVADLIAANRATLDSAATVAFAPADCKPTADAKFNPQLTEDNTVLVVAQSDTGVFSELLSSVRRDVDADRRDTSGPCAVVTATPSTGSLAGVPITNTSVELPALRADHVVQAYLVRTDSVKRPAGANPRSRTALLANVLVERPGGQVITIQLGVSGTEAEVMPGAPSTQPPITEAAFADLVRDAVDRACAE</sequence>
<evidence type="ECO:0000313" key="1">
    <source>
        <dbReference type="EMBL" id="GEE01303.1"/>
    </source>
</evidence>
<dbReference type="EMBL" id="BJOV01000003">
    <property type="protein sequence ID" value="GEE01303.1"/>
    <property type="molecule type" value="Genomic_DNA"/>
</dbReference>
<dbReference type="PROSITE" id="PS51257">
    <property type="entry name" value="PROKAR_LIPOPROTEIN"/>
    <property type="match status" value="1"/>
</dbReference>
<dbReference type="AlphaFoldDB" id="A0A7I9V888"/>
<reference evidence="2" key="1">
    <citation type="submission" date="2019-06" db="EMBL/GenBank/DDBJ databases">
        <title>Gordonia isolated from sludge of a wastewater treatment plant.</title>
        <authorList>
            <person name="Tamura T."/>
            <person name="Aoyama K."/>
            <person name="Kang Y."/>
            <person name="Saito S."/>
            <person name="Akiyama N."/>
            <person name="Yazawa K."/>
            <person name="Gonoi T."/>
            <person name="Mikami Y."/>
        </authorList>
    </citation>
    <scope>NUCLEOTIDE SEQUENCE [LARGE SCALE GENOMIC DNA]</scope>
    <source>
        <strain evidence="2">NBRC 107696</strain>
    </source>
</reference>
<proteinExistence type="predicted"/>
<comment type="caution">
    <text evidence="1">The sequence shown here is derived from an EMBL/GenBank/DDBJ whole genome shotgun (WGS) entry which is preliminary data.</text>
</comment>
<protein>
    <recommendedName>
        <fullName evidence="3">DUF5642 domain-containing protein</fullName>
    </recommendedName>
</protein>
<dbReference type="RefSeq" id="WP_228461321.1">
    <property type="nucleotide sequence ID" value="NZ_BJOV01000003.1"/>
</dbReference>
<keyword evidence="2" id="KW-1185">Reference proteome</keyword>
<evidence type="ECO:0008006" key="3">
    <source>
        <dbReference type="Google" id="ProtNLM"/>
    </source>
</evidence>
<evidence type="ECO:0000313" key="2">
    <source>
        <dbReference type="Proteomes" id="UP000444960"/>
    </source>
</evidence>
<gene>
    <name evidence="1" type="ORF">nbrc107696_17490</name>
</gene>
<organism evidence="1 2">
    <name type="scientific">Gordonia spumicola</name>
    <dbReference type="NCBI Taxonomy" id="589161"/>
    <lineage>
        <taxon>Bacteria</taxon>
        <taxon>Bacillati</taxon>
        <taxon>Actinomycetota</taxon>
        <taxon>Actinomycetes</taxon>
        <taxon>Mycobacteriales</taxon>
        <taxon>Gordoniaceae</taxon>
        <taxon>Gordonia</taxon>
    </lineage>
</organism>